<name>A0A8F1MA73_9BACT</name>
<dbReference type="GO" id="GO:0022857">
    <property type="term" value="F:transmembrane transporter activity"/>
    <property type="evidence" value="ECO:0007669"/>
    <property type="project" value="TreeGrafter"/>
</dbReference>
<keyword evidence="1" id="KW-0812">Transmembrane</keyword>
<feature type="transmembrane region" description="Helical" evidence="1">
    <location>
        <begin position="21"/>
        <end position="42"/>
    </location>
</feature>
<protein>
    <submittedName>
        <fullName evidence="3">ABC transporter permease</fullName>
    </submittedName>
</protein>
<dbReference type="InterPro" id="IPR025857">
    <property type="entry name" value="MacB_PCD"/>
</dbReference>
<reference evidence="3" key="1">
    <citation type="submission" date="2021-06" db="EMBL/GenBank/DDBJ databases">
        <title>An adapted protocol for Saccharibacteria cultivation: two new species join this phylum of Candidate Phyla Radiations.</title>
        <authorList>
            <person name="Ibrahim A."/>
            <person name="Maatouk M."/>
            <person name="Raoult D."/>
            <person name="Bittar F."/>
        </authorList>
    </citation>
    <scope>NUCLEOTIDE SEQUENCE</scope>
    <source>
        <strain evidence="3">IHU2</strain>
    </source>
</reference>
<dbReference type="PANTHER" id="PTHR30572:SF4">
    <property type="entry name" value="ABC TRANSPORTER PERMEASE YTRF"/>
    <property type="match status" value="1"/>
</dbReference>
<dbReference type="KEGG" id="mvl:KOY49_01255"/>
<keyword evidence="1" id="KW-1133">Transmembrane helix</keyword>
<organism evidence="3 4">
    <name type="scientific">Candidatus Minimicrobia vallesae</name>
    <dbReference type="NCBI Taxonomy" id="2841264"/>
    <lineage>
        <taxon>Bacteria</taxon>
        <taxon>Candidatus Saccharimonadota</taxon>
        <taxon>Candidatus Saccharimonadota incertae sedis</taxon>
        <taxon>Candidatus Minimicrobia</taxon>
    </lineage>
</organism>
<keyword evidence="4" id="KW-1185">Reference proteome</keyword>
<dbReference type="PANTHER" id="PTHR30572">
    <property type="entry name" value="MEMBRANE COMPONENT OF TRANSPORTER-RELATED"/>
    <property type="match status" value="1"/>
</dbReference>
<dbReference type="EMBL" id="CP076459">
    <property type="protein sequence ID" value="QWQ31627.1"/>
    <property type="molecule type" value="Genomic_DNA"/>
</dbReference>
<dbReference type="AlphaFoldDB" id="A0A8F1MA73"/>
<dbReference type="RefSeq" id="WP_232736392.1">
    <property type="nucleotide sequence ID" value="NZ_CP076459.1"/>
</dbReference>
<dbReference type="InterPro" id="IPR050250">
    <property type="entry name" value="Macrolide_Exporter_MacB"/>
</dbReference>
<gene>
    <name evidence="3" type="ORF">KOY49_01255</name>
</gene>
<keyword evidence="1" id="KW-0472">Membrane</keyword>
<feature type="domain" description="MacB-like periplasmic core" evidence="2">
    <location>
        <begin position="21"/>
        <end position="272"/>
    </location>
</feature>
<evidence type="ECO:0000313" key="4">
    <source>
        <dbReference type="Proteomes" id="UP000677117"/>
    </source>
</evidence>
<evidence type="ECO:0000256" key="1">
    <source>
        <dbReference type="SAM" id="Phobius"/>
    </source>
</evidence>
<evidence type="ECO:0000313" key="3">
    <source>
        <dbReference type="EMBL" id="QWQ31627.1"/>
    </source>
</evidence>
<accession>A0A8F1MA73</accession>
<dbReference type="Proteomes" id="UP000677117">
    <property type="component" value="Chromosome"/>
</dbReference>
<sequence>MRRIDIIKRAGRNLGQSKGRTILTALAISVGAFTIGLALMAGEGGRLYTNSMVDAAGDKKSVSVYKKVTSSGPDSNLSEYSDSEDTEKDQSKAIEKYSMTDNDVKKIQKVPHVEKVTPAYSMYGVLYAKSSASDKKFVPSVTVKFDKTRMKFAAGNLDNFMPKKGEVVIPESYIKEMGFSDAKSAIGQTITLGLKKGDSPSKNADKEISLKVAAVDKPSDTILFYQPAVRVSVDDAKEIYDFSHPKNLPNEYSYVIASVDDEKNVEAVKNELGKDYEGVFDSGHAKSYANFCECGSNGADWVWRLGAFGECFWDY</sequence>
<evidence type="ECO:0000259" key="2">
    <source>
        <dbReference type="Pfam" id="PF12704"/>
    </source>
</evidence>
<dbReference type="GO" id="GO:0005886">
    <property type="term" value="C:plasma membrane"/>
    <property type="evidence" value="ECO:0007669"/>
    <property type="project" value="TreeGrafter"/>
</dbReference>
<dbReference type="Pfam" id="PF12704">
    <property type="entry name" value="MacB_PCD"/>
    <property type="match status" value="1"/>
</dbReference>
<proteinExistence type="predicted"/>